<organism evidence="1 2">
    <name type="scientific">Imshaugia aleurites</name>
    <dbReference type="NCBI Taxonomy" id="172621"/>
    <lineage>
        <taxon>Eukaryota</taxon>
        <taxon>Fungi</taxon>
        <taxon>Dikarya</taxon>
        <taxon>Ascomycota</taxon>
        <taxon>Pezizomycotina</taxon>
        <taxon>Lecanoromycetes</taxon>
        <taxon>OSLEUM clade</taxon>
        <taxon>Lecanoromycetidae</taxon>
        <taxon>Lecanorales</taxon>
        <taxon>Lecanorineae</taxon>
        <taxon>Parmeliaceae</taxon>
        <taxon>Imshaugia</taxon>
    </lineage>
</organism>
<name>A0A8H3FD98_9LECA</name>
<sequence>MASEAPRIEIRLQANRVLYLSRETRFSLVILITLNSQKPVTFVKVGNELGMGLVNQLITQSVECVDAESEEAVPVLAEPNCNESKEECPPLMTIYDRRSDYLTFTTASTPREYEFIFETNKLQSDRIYTVICHPLTLRWWSYDSREDILSYYASHGELPPSETPPLPCSATRHEISFSTCQDLPQSPAITVSLSAPSTFSLSNNPPFRFTTTFTSHAPQPITALAEREDIKTSNKDVEVLSSETRLPIDSDLIDDGNMSGPWRREDFLRMEPEVPYVESRVLDPTKAYSGFENLRVGEEYVLRMPNSQWPWWSEDSVDEVMSYAGDRDSGQLGHMPSIELICHDEVRFRAVK</sequence>
<accession>A0A8H3FD98</accession>
<protein>
    <submittedName>
        <fullName evidence="1">Uncharacterized protein</fullName>
    </submittedName>
</protein>
<comment type="caution">
    <text evidence="1">The sequence shown here is derived from an EMBL/GenBank/DDBJ whole genome shotgun (WGS) entry which is preliminary data.</text>
</comment>
<evidence type="ECO:0000313" key="1">
    <source>
        <dbReference type="EMBL" id="CAF9918726.1"/>
    </source>
</evidence>
<reference evidence="1" key="1">
    <citation type="submission" date="2021-03" db="EMBL/GenBank/DDBJ databases">
        <authorList>
            <person name="Tagirdzhanova G."/>
        </authorList>
    </citation>
    <scope>NUCLEOTIDE SEQUENCE</scope>
</reference>
<dbReference type="OrthoDB" id="5413997at2759"/>
<dbReference type="AlphaFoldDB" id="A0A8H3FD98"/>
<gene>
    <name evidence="1" type="ORF">IMSHALPRED_004389</name>
</gene>
<dbReference type="Proteomes" id="UP000664534">
    <property type="component" value="Unassembled WGS sequence"/>
</dbReference>
<proteinExistence type="predicted"/>
<keyword evidence="2" id="KW-1185">Reference proteome</keyword>
<evidence type="ECO:0000313" key="2">
    <source>
        <dbReference type="Proteomes" id="UP000664534"/>
    </source>
</evidence>
<dbReference type="EMBL" id="CAJPDT010000021">
    <property type="protein sequence ID" value="CAF9918726.1"/>
    <property type="molecule type" value="Genomic_DNA"/>
</dbReference>